<evidence type="ECO:0000313" key="3">
    <source>
        <dbReference type="EMBL" id="KIK63440.1"/>
    </source>
</evidence>
<dbReference type="HOGENOM" id="CLU_950121_0_0_1"/>
<keyword evidence="2" id="KW-1133">Transmembrane helix</keyword>
<reference evidence="3 4" key="1">
    <citation type="submission" date="2014-04" db="EMBL/GenBank/DDBJ databases">
        <title>Evolutionary Origins and Diversification of the Mycorrhizal Mutualists.</title>
        <authorList>
            <consortium name="DOE Joint Genome Institute"/>
            <consortium name="Mycorrhizal Genomics Consortium"/>
            <person name="Kohler A."/>
            <person name="Kuo A."/>
            <person name="Nagy L.G."/>
            <person name="Floudas D."/>
            <person name="Copeland A."/>
            <person name="Barry K.W."/>
            <person name="Cichocki N."/>
            <person name="Veneault-Fourrey C."/>
            <person name="LaButti K."/>
            <person name="Lindquist E.A."/>
            <person name="Lipzen A."/>
            <person name="Lundell T."/>
            <person name="Morin E."/>
            <person name="Murat C."/>
            <person name="Riley R."/>
            <person name="Ohm R."/>
            <person name="Sun H."/>
            <person name="Tunlid A."/>
            <person name="Henrissat B."/>
            <person name="Grigoriev I.V."/>
            <person name="Hibbett D.S."/>
            <person name="Martin F."/>
        </authorList>
    </citation>
    <scope>NUCLEOTIDE SEQUENCE [LARGE SCALE GENOMIC DNA]</scope>
    <source>
        <strain evidence="3 4">FD-317 M1</strain>
    </source>
</reference>
<evidence type="ECO:0000313" key="4">
    <source>
        <dbReference type="Proteomes" id="UP000053593"/>
    </source>
</evidence>
<name>A0A0D0BHJ6_9AGAR</name>
<keyword evidence="2" id="KW-0812">Transmembrane</keyword>
<dbReference type="OrthoDB" id="2835657at2759"/>
<protein>
    <submittedName>
        <fullName evidence="3">Uncharacterized protein</fullName>
    </submittedName>
</protein>
<evidence type="ECO:0000256" key="2">
    <source>
        <dbReference type="SAM" id="Phobius"/>
    </source>
</evidence>
<feature type="transmembrane region" description="Helical" evidence="2">
    <location>
        <begin position="63"/>
        <end position="81"/>
    </location>
</feature>
<dbReference type="AlphaFoldDB" id="A0A0D0BHJ6"/>
<evidence type="ECO:0000256" key="1">
    <source>
        <dbReference type="SAM" id="MobiDB-lite"/>
    </source>
</evidence>
<dbReference type="EMBL" id="KN834764">
    <property type="protein sequence ID" value="KIK63440.1"/>
    <property type="molecule type" value="Genomic_DNA"/>
</dbReference>
<feature type="region of interest" description="Disordered" evidence="1">
    <location>
        <begin position="223"/>
        <end position="244"/>
    </location>
</feature>
<keyword evidence="4" id="KW-1185">Reference proteome</keyword>
<sequence length="293" mass="32424">MTVLPWIRHSLSAHTPLLRNTGLTSRVAGPCSRALSSCKRTHSTFNGGGVVPSLNQRNLGKRILWGTLGTSFFMLAIYGGYSYRRSRPREQAVLNQASRPSPSPETLIREIDLQHFASVDWNNPVQTTLYFRSLVRASMVGTSPDRNESPTPIPKGVDARTKRFTEHFLHLVNLLLSLPEDSLQNFVRQGKVLEGRELEIFEKTVEGERIRMHEVMKDAAHQVHSKVAGGNPPSVSRTSGGGGLEAGEIGREVGQVLSEAYEALAEIASQDSRRIYRVMKALFAVEMVMFAVG</sequence>
<proteinExistence type="predicted"/>
<dbReference type="Proteomes" id="UP000053593">
    <property type="component" value="Unassembled WGS sequence"/>
</dbReference>
<gene>
    <name evidence="3" type="ORF">GYMLUDRAFT_41126</name>
</gene>
<accession>A0A0D0BHJ6</accession>
<keyword evidence="2" id="KW-0472">Membrane</keyword>
<organism evidence="3 4">
    <name type="scientific">Collybiopsis luxurians FD-317 M1</name>
    <dbReference type="NCBI Taxonomy" id="944289"/>
    <lineage>
        <taxon>Eukaryota</taxon>
        <taxon>Fungi</taxon>
        <taxon>Dikarya</taxon>
        <taxon>Basidiomycota</taxon>
        <taxon>Agaricomycotina</taxon>
        <taxon>Agaricomycetes</taxon>
        <taxon>Agaricomycetidae</taxon>
        <taxon>Agaricales</taxon>
        <taxon>Marasmiineae</taxon>
        <taxon>Omphalotaceae</taxon>
        <taxon>Collybiopsis</taxon>
        <taxon>Collybiopsis luxurians</taxon>
    </lineage>
</organism>